<dbReference type="Proteomes" id="UP000316688">
    <property type="component" value="Unassembled WGS sequence"/>
</dbReference>
<dbReference type="Gene3D" id="3.40.30.10">
    <property type="entry name" value="Glutaredoxin"/>
    <property type="match status" value="1"/>
</dbReference>
<accession>A0A557RJ68</accession>
<dbReference type="InterPro" id="IPR008554">
    <property type="entry name" value="Glutaredoxin-like"/>
</dbReference>
<dbReference type="InterPro" id="IPR036249">
    <property type="entry name" value="Thioredoxin-like_sf"/>
</dbReference>
<gene>
    <name evidence="1" type="ORF">FPL11_03300</name>
</gene>
<dbReference type="EMBL" id="VMKP01000002">
    <property type="protein sequence ID" value="TVO65136.1"/>
    <property type="molecule type" value="Genomic_DNA"/>
</dbReference>
<protein>
    <submittedName>
        <fullName evidence="1">Glutaredoxin family protein</fullName>
    </submittedName>
</protein>
<dbReference type="Pfam" id="PF05768">
    <property type="entry name" value="Glrx-like"/>
    <property type="match status" value="1"/>
</dbReference>
<sequence length="78" mass="8676">MSLVRFYTTSGCHLCDQALALLDPVARRRGLRIECIDIMDDPAAEAAYATAIPVVACDAREGVLRWPFDTASLYRYLP</sequence>
<dbReference type="SUPFAM" id="SSF52833">
    <property type="entry name" value="Thioredoxin-like"/>
    <property type="match status" value="1"/>
</dbReference>
<name>A0A557RJ68_9GAMM</name>
<dbReference type="AlphaFoldDB" id="A0A557RJ68"/>
<evidence type="ECO:0000313" key="1">
    <source>
        <dbReference type="EMBL" id="TVO65136.1"/>
    </source>
</evidence>
<proteinExistence type="predicted"/>
<comment type="caution">
    <text evidence="1">The sequence shown here is derived from an EMBL/GenBank/DDBJ whole genome shotgun (WGS) entry which is preliminary data.</text>
</comment>
<reference evidence="1 2" key="1">
    <citation type="submission" date="2019-07" db="EMBL/GenBank/DDBJ databases">
        <title>Reclasification of Spiribacter aquaticus.</title>
        <authorList>
            <person name="Leon M.J."/>
            <person name="Sanchez-Porro C."/>
            <person name="Ventosa A."/>
        </authorList>
    </citation>
    <scope>NUCLEOTIDE SEQUENCE [LARGE SCALE GENOMIC DNA]</scope>
    <source>
        <strain evidence="1 2">SP30</strain>
    </source>
</reference>
<organism evidence="1 2">
    <name type="scientific">Spiribacter aquaticus</name>
    <dbReference type="NCBI Taxonomy" id="1935996"/>
    <lineage>
        <taxon>Bacteria</taxon>
        <taxon>Pseudomonadati</taxon>
        <taxon>Pseudomonadota</taxon>
        <taxon>Gammaproteobacteria</taxon>
        <taxon>Chromatiales</taxon>
        <taxon>Ectothiorhodospiraceae</taxon>
        <taxon>Spiribacter</taxon>
    </lineage>
</organism>
<evidence type="ECO:0000313" key="2">
    <source>
        <dbReference type="Proteomes" id="UP000316688"/>
    </source>
</evidence>
<keyword evidence="2" id="KW-1185">Reference proteome</keyword>